<dbReference type="EMBL" id="JADBDZ010000001">
    <property type="protein sequence ID" value="MBE1531099.1"/>
    <property type="molecule type" value="Genomic_DNA"/>
</dbReference>
<sequence length="298" mass="30327">MRYFVTGASGFIGSALVRELIGAGHRVVGLARSDAAAASLAAAGAEVHRGSLDDPGGLAVAAKAADGVAHLAYNHDFTDMAAAGAADLRAVEAMGGALEGSGKPFVVTSGTLLAARGRVVTEDDAVDLEGFGAARGRSEVAAIELAGRGVRSSVLRLPPSVHGRGDRGFVPTLIGVAREKGVAAYVGDGSNRWPSVHRLDAARLFRLALEGAPAGARLHGVADGGVPMRDIAGVIGRRLGVPVASVAPEEAASHFGWIGPIASIDNPTSAEPTRNRLGWEPQEPGLIADLDEGHYFGS</sequence>
<accession>A0ABR9JKM2</accession>
<dbReference type="Gene3D" id="3.40.50.720">
    <property type="entry name" value="NAD(P)-binding Rossmann-like Domain"/>
    <property type="match status" value="1"/>
</dbReference>
<dbReference type="SUPFAM" id="SSF51735">
    <property type="entry name" value="NAD(P)-binding Rossmann-fold domains"/>
    <property type="match status" value="1"/>
</dbReference>
<dbReference type="RefSeq" id="WP_192758021.1">
    <property type="nucleotide sequence ID" value="NZ_JADBDZ010000001.1"/>
</dbReference>
<proteinExistence type="predicted"/>
<protein>
    <submittedName>
        <fullName evidence="2">Nucleoside-diphosphate-sugar epimerase</fullName>
    </submittedName>
</protein>
<evidence type="ECO:0000313" key="2">
    <source>
        <dbReference type="EMBL" id="MBE1531099.1"/>
    </source>
</evidence>
<keyword evidence="3" id="KW-1185">Reference proteome</keyword>
<reference evidence="2 3" key="1">
    <citation type="submission" date="2020-10" db="EMBL/GenBank/DDBJ databases">
        <title>Sequencing the genomes of 1000 actinobacteria strains.</title>
        <authorList>
            <person name="Klenk H.-P."/>
        </authorList>
    </citation>
    <scope>NUCLEOTIDE SEQUENCE [LARGE SCALE GENOMIC DNA]</scope>
    <source>
        <strain evidence="2 3">DSM 46744</strain>
    </source>
</reference>
<dbReference type="Proteomes" id="UP000627838">
    <property type="component" value="Unassembled WGS sequence"/>
</dbReference>
<dbReference type="InterPro" id="IPR001509">
    <property type="entry name" value="Epimerase_deHydtase"/>
</dbReference>
<gene>
    <name evidence="2" type="ORF">H4W34_000932</name>
</gene>
<dbReference type="Pfam" id="PF01370">
    <property type="entry name" value="Epimerase"/>
    <property type="match status" value="1"/>
</dbReference>
<evidence type="ECO:0000313" key="3">
    <source>
        <dbReference type="Proteomes" id="UP000627838"/>
    </source>
</evidence>
<dbReference type="PANTHER" id="PTHR48079">
    <property type="entry name" value="PROTEIN YEEZ"/>
    <property type="match status" value="1"/>
</dbReference>
<comment type="caution">
    <text evidence="2">The sequence shown here is derived from an EMBL/GenBank/DDBJ whole genome shotgun (WGS) entry which is preliminary data.</text>
</comment>
<dbReference type="PANTHER" id="PTHR48079:SF6">
    <property type="entry name" value="NAD(P)-BINDING DOMAIN-CONTAINING PROTEIN-RELATED"/>
    <property type="match status" value="1"/>
</dbReference>
<evidence type="ECO:0000259" key="1">
    <source>
        <dbReference type="Pfam" id="PF01370"/>
    </source>
</evidence>
<name>A0ABR9JKM2_9ACTN</name>
<dbReference type="InterPro" id="IPR051783">
    <property type="entry name" value="NAD(P)-dependent_oxidoreduct"/>
</dbReference>
<organism evidence="2 3">
    <name type="scientific">Actinomadura algeriensis</name>
    <dbReference type="NCBI Taxonomy" id="1679523"/>
    <lineage>
        <taxon>Bacteria</taxon>
        <taxon>Bacillati</taxon>
        <taxon>Actinomycetota</taxon>
        <taxon>Actinomycetes</taxon>
        <taxon>Streptosporangiales</taxon>
        <taxon>Thermomonosporaceae</taxon>
        <taxon>Actinomadura</taxon>
    </lineage>
</organism>
<feature type="domain" description="NAD-dependent epimerase/dehydratase" evidence="1">
    <location>
        <begin position="4"/>
        <end position="211"/>
    </location>
</feature>
<dbReference type="InterPro" id="IPR036291">
    <property type="entry name" value="NAD(P)-bd_dom_sf"/>
</dbReference>
<dbReference type="CDD" id="cd05262">
    <property type="entry name" value="SDR_a7"/>
    <property type="match status" value="1"/>
</dbReference>